<proteinExistence type="predicted"/>
<evidence type="ECO:0000313" key="2">
    <source>
        <dbReference type="Proteomes" id="UP000281261"/>
    </source>
</evidence>
<name>A0A420ZC71_UNCK3</name>
<feature type="non-terminal residue" evidence="1">
    <location>
        <position position="1"/>
    </location>
</feature>
<reference evidence="1 2" key="1">
    <citation type="submission" date="2018-06" db="EMBL/GenBank/DDBJ databases">
        <title>Extensive metabolic versatility and redundancy in microbially diverse, dynamic hydrothermal sediments.</title>
        <authorList>
            <person name="Dombrowski N."/>
            <person name="Teske A."/>
            <person name="Baker B.J."/>
        </authorList>
    </citation>
    <scope>NUCLEOTIDE SEQUENCE [LARGE SCALE GENOMIC DNA]</scope>
    <source>
        <strain evidence="1">B79_G16</strain>
    </source>
</reference>
<evidence type="ECO:0000313" key="1">
    <source>
        <dbReference type="EMBL" id="RLC36844.1"/>
    </source>
</evidence>
<comment type="caution">
    <text evidence="1">The sequence shown here is derived from an EMBL/GenBank/DDBJ whole genome shotgun (WGS) entry which is preliminary data.</text>
</comment>
<dbReference type="EMBL" id="QMNG01000025">
    <property type="protein sequence ID" value="RLC36844.1"/>
    <property type="molecule type" value="Genomic_DNA"/>
</dbReference>
<dbReference type="Proteomes" id="UP000281261">
    <property type="component" value="Unassembled WGS sequence"/>
</dbReference>
<gene>
    <name evidence="1" type="ORF">DRH29_03680</name>
</gene>
<dbReference type="AlphaFoldDB" id="A0A420ZC71"/>
<organism evidence="1 2">
    <name type="scientific">candidate division Kazan bacterium</name>
    <dbReference type="NCBI Taxonomy" id="2202143"/>
    <lineage>
        <taxon>Bacteria</taxon>
        <taxon>Bacteria division Kazan-3B-28</taxon>
    </lineage>
</organism>
<accession>A0A420ZC71</accession>
<protein>
    <submittedName>
        <fullName evidence="1">Uncharacterized protein</fullName>
    </submittedName>
</protein>
<sequence>SHTTRLTFPKPTSHQPAEGWAFDAFPTENVQLLQLFVSQGEHLKRIGLLAAADATTSKPLNAAIIGPISTFRTPHSAFHTPPLLASTQLPLISGVAPQYLVWEFNEPMKVDKDKLYGLLLWRESGTGRYLLNLHETSTDPTSAQTQLLVLQNNSAPTKSESQATALGGLVLKSFFDWVDSPIQSAVQEPYIGGQYKQQ</sequence>